<keyword evidence="7" id="KW-0547">Nucleotide-binding</keyword>
<keyword evidence="11 14" id="KW-0324">Glycolysis</keyword>
<dbReference type="SUPFAM" id="SSF51621">
    <property type="entry name" value="Phosphoenolpyruvate/pyruvate domain"/>
    <property type="match status" value="1"/>
</dbReference>
<protein>
    <recommendedName>
        <fullName evidence="4 13">Pyruvate kinase</fullName>
        <ecNumber evidence="4 13">2.7.1.40</ecNumber>
    </recommendedName>
</protein>
<dbReference type="InterPro" id="IPR036918">
    <property type="entry name" value="Pyrv_Knase_C_sf"/>
</dbReference>
<dbReference type="InterPro" id="IPR015793">
    <property type="entry name" value="Pyrv_Knase_brl"/>
</dbReference>
<dbReference type="PANTHER" id="PTHR11817">
    <property type="entry name" value="PYRUVATE KINASE"/>
    <property type="match status" value="1"/>
</dbReference>
<dbReference type="RefSeq" id="WP_134297217.1">
    <property type="nucleotide sequence ID" value="NZ_CP038013.1"/>
</dbReference>
<evidence type="ECO:0000256" key="10">
    <source>
        <dbReference type="ARBA" id="ARBA00022842"/>
    </source>
</evidence>
<keyword evidence="17" id="KW-1185">Reference proteome</keyword>
<dbReference type="Gene3D" id="3.20.20.60">
    <property type="entry name" value="Phosphoenolpyruvate-binding domains"/>
    <property type="match status" value="1"/>
</dbReference>
<evidence type="ECO:0000256" key="9">
    <source>
        <dbReference type="ARBA" id="ARBA00022840"/>
    </source>
</evidence>
<dbReference type="Pfam" id="PF00224">
    <property type="entry name" value="PK"/>
    <property type="match status" value="1"/>
</dbReference>
<organism evidence="16 17">
    <name type="scientific">Spiroplasma gladiatoris</name>
    <dbReference type="NCBI Taxonomy" id="2143"/>
    <lineage>
        <taxon>Bacteria</taxon>
        <taxon>Bacillati</taxon>
        <taxon>Mycoplasmatota</taxon>
        <taxon>Mollicutes</taxon>
        <taxon>Entomoplasmatales</taxon>
        <taxon>Spiroplasmataceae</taxon>
        <taxon>Spiroplasma</taxon>
    </lineage>
</organism>
<sequence>MKTYNLKEKVKRTKIITTLGPSVHSKEAINELFENGMTTIRLNFSHADFSEHGERFDWVKELREEINKPISILLDTKGPEIRVGKMKDGKQEIKAGTEITVYTDPESFSSRECGPTELQMSYDMSQDVKVGDTVLIDDGKLTTHVTSVDKDKKIVMCKAFNRHVVKTNKRVNLPGVDFTLPFLAEKDYNDIKFGIKQGIDYIAASFVNSADNVAEIRKLLKEENAEHVQIISKIESQIAIDNIDSIIEASDGIMIARGDLGLEIPYYEVPFQEKRIIRKCREKGKLVVVATQMLESMTENPQPTRAEVTDVYYATELGADSTMLSGESANGDFPFITTETMATINKRAEIEFYTKLYYEKQLENARKSTSGQRADIANQLANTSIDGKYEYAVVASRTGELLKTISKFRPNVTILGVSAEPKLWTAFGVWHSIFMNRVDDFDAFLDDHKAIINVAKSWGAKSGEKILFVRNENITELVVD</sequence>
<keyword evidence="8 14" id="KW-0418">Kinase</keyword>
<dbReference type="SUPFAM" id="SSF50800">
    <property type="entry name" value="PK beta-barrel domain-like"/>
    <property type="match status" value="1"/>
</dbReference>
<dbReference type="GO" id="GO:0005524">
    <property type="term" value="F:ATP binding"/>
    <property type="evidence" value="ECO:0007669"/>
    <property type="project" value="UniProtKB-KW"/>
</dbReference>
<dbReference type="PRINTS" id="PR01050">
    <property type="entry name" value="PYRUVTKNASE"/>
</dbReference>
<evidence type="ECO:0000256" key="8">
    <source>
        <dbReference type="ARBA" id="ARBA00022777"/>
    </source>
</evidence>
<dbReference type="UniPathway" id="UPA00109">
    <property type="reaction ID" value="UER00188"/>
</dbReference>
<name>A0A4P7AGD3_9MOLU</name>
<dbReference type="GO" id="GO:0004743">
    <property type="term" value="F:pyruvate kinase activity"/>
    <property type="evidence" value="ECO:0007669"/>
    <property type="project" value="UniProtKB-UniRule"/>
</dbReference>
<keyword evidence="5 14" id="KW-0808">Transferase</keyword>
<evidence type="ECO:0000256" key="7">
    <source>
        <dbReference type="ARBA" id="ARBA00022741"/>
    </source>
</evidence>
<keyword evidence="10 14" id="KW-0460">Magnesium</keyword>
<dbReference type="NCBIfam" id="NF004491">
    <property type="entry name" value="PRK05826.1"/>
    <property type="match status" value="1"/>
</dbReference>
<dbReference type="InterPro" id="IPR011037">
    <property type="entry name" value="Pyrv_Knase-like_insert_dom_sf"/>
</dbReference>
<evidence type="ECO:0000256" key="3">
    <source>
        <dbReference type="ARBA" id="ARBA00008663"/>
    </source>
</evidence>
<evidence type="ECO:0000256" key="14">
    <source>
        <dbReference type="RuleBase" id="RU000504"/>
    </source>
</evidence>
<dbReference type="Gene3D" id="2.40.33.10">
    <property type="entry name" value="PK beta-barrel domain-like"/>
    <property type="match status" value="1"/>
</dbReference>
<comment type="pathway">
    <text evidence="2 14">Carbohydrate degradation; glycolysis; pyruvate from D-glyceraldehyde 3-phosphate: step 5/5.</text>
</comment>
<keyword evidence="6" id="KW-0479">Metal-binding</keyword>
<dbReference type="InterPro" id="IPR001697">
    <property type="entry name" value="Pyr_Knase"/>
</dbReference>
<dbReference type="EMBL" id="CP038013">
    <property type="protein sequence ID" value="QBQ07424.1"/>
    <property type="molecule type" value="Genomic_DNA"/>
</dbReference>
<evidence type="ECO:0000256" key="11">
    <source>
        <dbReference type="ARBA" id="ARBA00023152"/>
    </source>
</evidence>
<dbReference type="Proteomes" id="UP000294309">
    <property type="component" value="Chromosome"/>
</dbReference>
<dbReference type="Gene3D" id="3.40.1380.20">
    <property type="entry name" value="Pyruvate kinase, C-terminal domain"/>
    <property type="match status" value="1"/>
</dbReference>
<accession>A0A4P7AGD3</accession>
<comment type="cofactor">
    <cofactor evidence="1">
        <name>K(+)</name>
        <dbReference type="ChEBI" id="CHEBI:29103"/>
    </cofactor>
</comment>
<comment type="catalytic activity">
    <reaction evidence="14">
        <text>pyruvate + ATP = phosphoenolpyruvate + ADP + H(+)</text>
        <dbReference type="Rhea" id="RHEA:18157"/>
        <dbReference type="ChEBI" id="CHEBI:15361"/>
        <dbReference type="ChEBI" id="CHEBI:15378"/>
        <dbReference type="ChEBI" id="CHEBI:30616"/>
        <dbReference type="ChEBI" id="CHEBI:58702"/>
        <dbReference type="ChEBI" id="CHEBI:456216"/>
        <dbReference type="EC" id="2.7.1.40"/>
    </reaction>
</comment>
<comment type="similarity">
    <text evidence="3 14">Belongs to the pyruvate kinase family.</text>
</comment>
<gene>
    <name evidence="16" type="ORF">SGLAD_v1c02250</name>
</gene>
<evidence type="ECO:0000256" key="5">
    <source>
        <dbReference type="ARBA" id="ARBA00022679"/>
    </source>
</evidence>
<evidence type="ECO:0000256" key="12">
    <source>
        <dbReference type="ARBA" id="ARBA00023317"/>
    </source>
</evidence>
<evidence type="ECO:0000313" key="16">
    <source>
        <dbReference type="EMBL" id="QBQ07424.1"/>
    </source>
</evidence>
<dbReference type="GO" id="GO:0030955">
    <property type="term" value="F:potassium ion binding"/>
    <property type="evidence" value="ECO:0007669"/>
    <property type="project" value="UniProtKB-UniRule"/>
</dbReference>
<evidence type="ECO:0000313" key="17">
    <source>
        <dbReference type="Proteomes" id="UP000294309"/>
    </source>
</evidence>
<evidence type="ECO:0000256" key="2">
    <source>
        <dbReference type="ARBA" id="ARBA00004997"/>
    </source>
</evidence>
<evidence type="ECO:0000256" key="1">
    <source>
        <dbReference type="ARBA" id="ARBA00001958"/>
    </source>
</evidence>
<keyword evidence="12 16" id="KW-0670">Pyruvate</keyword>
<dbReference type="SUPFAM" id="SSF52935">
    <property type="entry name" value="PK C-terminal domain-like"/>
    <property type="match status" value="1"/>
</dbReference>
<reference evidence="16 17" key="1">
    <citation type="submission" date="2019-03" db="EMBL/GenBank/DDBJ databases">
        <title>Complete genome sequence of Spiroplasma gladiatoris TG-1 (DSM 22552).</title>
        <authorList>
            <person name="Lin Y.-C."/>
            <person name="Chou L."/>
            <person name="Kuo C.-H."/>
        </authorList>
    </citation>
    <scope>NUCLEOTIDE SEQUENCE [LARGE SCALE GENOMIC DNA]</scope>
    <source>
        <strain evidence="16 17">TG-1</strain>
    </source>
</reference>
<dbReference type="InterPro" id="IPR015806">
    <property type="entry name" value="Pyrv_Knase_insert_dom_sf"/>
</dbReference>
<dbReference type="InterPro" id="IPR040442">
    <property type="entry name" value="Pyrv_kinase-like_dom_sf"/>
</dbReference>
<dbReference type="GO" id="GO:0000287">
    <property type="term" value="F:magnesium ion binding"/>
    <property type="evidence" value="ECO:0007669"/>
    <property type="project" value="UniProtKB-UniRule"/>
</dbReference>
<dbReference type="NCBIfam" id="TIGR01064">
    <property type="entry name" value="pyruv_kin"/>
    <property type="match status" value="1"/>
</dbReference>
<feature type="domain" description="Pyruvate kinase barrel" evidence="15">
    <location>
        <begin position="11"/>
        <end position="335"/>
    </location>
</feature>
<dbReference type="OrthoDB" id="9812123at2"/>
<evidence type="ECO:0000256" key="13">
    <source>
        <dbReference type="NCBIfam" id="TIGR01064"/>
    </source>
</evidence>
<evidence type="ECO:0000256" key="6">
    <source>
        <dbReference type="ARBA" id="ARBA00022723"/>
    </source>
</evidence>
<dbReference type="KEGG" id="sgq:SGLAD_v1c02250"/>
<dbReference type="AlphaFoldDB" id="A0A4P7AGD3"/>
<evidence type="ECO:0000259" key="15">
    <source>
        <dbReference type="Pfam" id="PF00224"/>
    </source>
</evidence>
<dbReference type="EC" id="2.7.1.40" evidence="4 13"/>
<evidence type="ECO:0000256" key="4">
    <source>
        <dbReference type="ARBA" id="ARBA00012142"/>
    </source>
</evidence>
<dbReference type="InterPro" id="IPR015813">
    <property type="entry name" value="Pyrv/PenolPyrv_kinase-like_dom"/>
</dbReference>
<keyword evidence="9" id="KW-0067">ATP-binding</keyword>
<dbReference type="FunFam" id="2.40.33.10:FF:000001">
    <property type="entry name" value="Pyruvate kinase"/>
    <property type="match status" value="1"/>
</dbReference>
<proteinExistence type="inferred from homology"/>
<dbReference type="GO" id="GO:0016301">
    <property type="term" value="F:kinase activity"/>
    <property type="evidence" value="ECO:0007669"/>
    <property type="project" value="UniProtKB-KW"/>
</dbReference>